<proteinExistence type="predicted"/>
<dbReference type="KEGG" id="ttt:THITE_2109986"/>
<feature type="compositionally biased region" description="Polar residues" evidence="1">
    <location>
        <begin position="146"/>
        <end position="158"/>
    </location>
</feature>
<sequence>MANKVLIFVGAPESKTLDWGSDDLMCEFLSDIAWLCGVDAGTRLPAATSSVPEHAVWRSLSLVKAPIPTGFSQKHHGSFEYDPGNSSFDLSSDFLTPASLSFVSEGDHAEHSPVLSQFYEHSMAAHQEFASSQLVTQSGDEVPSALSDNSTSFLSGDGSQKEFAKGPLLFRGSDLLSDLKDIPSAAHLLKIQPQTMTCNLIVGIISLSQPRAVKTRWGATKHLVELLVGDETKAGFAVTYWLASDDVGESPLAGLRPRDIILLRNVALNVFTSKVYGSSLRKNLTTVHLLYRLKLDSQDTSGYYSTADLSSTENTHPQLEKTRRVRDWVLNFVGRENRDGGDADSRPRWARPPADDTQLL</sequence>
<evidence type="ECO:0000313" key="2">
    <source>
        <dbReference type="EMBL" id="AEO64145.1"/>
    </source>
</evidence>
<protein>
    <submittedName>
        <fullName evidence="2">Uncharacterized protein</fullName>
    </submittedName>
</protein>
<feature type="compositionally biased region" description="Basic and acidic residues" evidence="1">
    <location>
        <begin position="338"/>
        <end position="347"/>
    </location>
</feature>
<reference evidence="2 3" key="1">
    <citation type="journal article" date="2011" name="Nat. Biotechnol.">
        <title>Comparative genomic analysis of the thermophilic biomass-degrading fungi Myceliophthora thermophila and Thielavia terrestris.</title>
        <authorList>
            <person name="Berka R.M."/>
            <person name="Grigoriev I.V."/>
            <person name="Otillar R."/>
            <person name="Salamov A."/>
            <person name="Grimwood J."/>
            <person name="Reid I."/>
            <person name="Ishmael N."/>
            <person name="John T."/>
            <person name="Darmond C."/>
            <person name="Moisan M.-C."/>
            <person name="Henrissat B."/>
            <person name="Coutinho P.M."/>
            <person name="Lombard V."/>
            <person name="Natvig D.O."/>
            <person name="Lindquist E."/>
            <person name="Schmutz J."/>
            <person name="Lucas S."/>
            <person name="Harris P."/>
            <person name="Powlowski J."/>
            <person name="Bellemare A."/>
            <person name="Taylor D."/>
            <person name="Butler G."/>
            <person name="de Vries R.P."/>
            <person name="Allijn I.E."/>
            <person name="van den Brink J."/>
            <person name="Ushinsky S."/>
            <person name="Storms R."/>
            <person name="Powell A.J."/>
            <person name="Paulsen I.T."/>
            <person name="Elbourne L.D.H."/>
            <person name="Baker S.E."/>
            <person name="Magnuson J."/>
            <person name="LaBoissiere S."/>
            <person name="Clutterbuck A.J."/>
            <person name="Martinez D."/>
            <person name="Wogulis M."/>
            <person name="de Leon A.L."/>
            <person name="Rey M.W."/>
            <person name="Tsang A."/>
        </authorList>
    </citation>
    <scope>NUCLEOTIDE SEQUENCE [LARGE SCALE GENOMIC DNA]</scope>
    <source>
        <strain evidence="3">ATCC 38088 / NRRL 8126</strain>
    </source>
</reference>
<feature type="region of interest" description="Disordered" evidence="1">
    <location>
        <begin position="140"/>
        <end position="159"/>
    </location>
</feature>
<accession>G2QQY7</accession>
<feature type="region of interest" description="Disordered" evidence="1">
    <location>
        <begin position="338"/>
        <end position="360"/>
    </location>
</feature>
<keyword evidence="3" id="KW-1185">Reference proteome</keyword>
<dbReference type="Proteomes" id="UP000008181">
    <property type="component" value="Chromosome 1"/>
</dbReference>
<dbReference type="Gene3D" id="2.40.50.140">
    <property type="entry name" value="Nucleic acid-binding proteins"/>
    <property type="match status" value="1"/>
</dbReference>
<organism evidence="2 3">
    <name type="scientific">Thermothielavioides terrestris (strain ATCC 38088 / NRRL 8126)</name>
    <name type="common">Thielavia terrestris</name>
    <dbReference type="NCBI Taxonomy" id="578455"/>
    <lineage>
        <taxon>Eukaryota</taxon>
        <taxon>Fungi</taxon>
        <taxon>Dikarya</taxon>
        <taxon>Ascomycota</taxon>
        <taxon>Pezizomycotina</taxon>
        <taxon>Sordariomycetes</taxon>
        <taxon>Sordariomycetidae</taxon>
        <taxon>Sordariales</taxon>
        <taxon>Chaetomiaceae</taxon>
        <taxon>Thermothielavioides</taxon>
        <taxon>Thermothielavioides terrestris</taxon>
    </lineage>
</organism>
<dbReference type="AlphaFoldDB" id="G2QQY7"/>
<dbReference type="EMBL" id="CP003009">
    <property type="protein sequence ID" value="AEO64145.1"/>
    <property type="molecule type" value="Genomic_DNA"/>
</dbReference>
<gene>
    <name evidence="2" type="ORF">THITE_2109986</name>
</gene>
<dbReference type="HOGENOM" id="CLU_054588_0_0_1"/>
<dbReference type="eggNOG" id="ENOG502SD7X">
    <property type="taxonomic scope" value="Eukaryota"/>
</dbReference>
<evidence type="ECO:0000313" key="3">
    <source>
        <dbReference type="Proteomes" id="UP000008181"/>
    </source>
</evidence>
<name>G2QQY7_THETT</name>
<dbReference type="OrthoDB" id="5378679at2759"/>
<evidence type="ECO:0000256" key="1">
    <source>
        <dbReference type="SAM" id="MobiDB-lite"/>
    </source>
</evidence>
<dbReference type="InterPro" id="IPR012340">
    <property type="entry name" value="NA-bd_OB-fold"/>
</dbReference>
<dbReference type="RefSeq" id="XP_003650481.1">
    <property type="nucleotide sequence ID" value="XM_003650433.1"/>
</dbReference>
<dbReference type="GeneID" id="11516734"/>